<evidence type="ECO:0000313" key="3">
    <source>
        <dbReference type="Proteomes" id="UP000825935"/>
    </source>
</evidence>
<protein>
    <submittedName>
        <fullName evidence="2">Uncharacterized protein</fullName>
    </submittedName>
</protein>
<dbReference type="AlphaFoldDB" id="A0A8T2SGK2"/>
<feature type="compositionally biased region" description="Basic and acidic residues" evidence="1">
    <location>
        <begin position="338"/>
        <end position="353"/>
    </location>
</feature>
<dbReference type="Proteomes" id="UP000825935">
    <property type="component" value="Chromosome 20"/>
</dbReference>
<feature type="region of interest" description="Disordered" evidence="1">
    <location>
        <begin position="190"/>
        <end position="247"/>
    </location>
</feature>
<feature type="compositionally biased region" description="Basic residues" evidence="1">
    <location>
        <begin position="93"/>
        <end position="102"/>
    </location>
</feature>
<proteinExistence type="predicted"/>
<name>A0A8T2SGK2_CERRI</name>
<gene>
    <name evidence="2" type="ORF">KP509_20G043700</name>
</gene>
<feature type="compositionally biased region" description="Basic and acidic residues" evidence="1">
    <location>
        <begin position="259"/>
        <end position="284"/>
    </location>
</feature>
<dbReference type="OrthoDB" id="2005427at2759"/>
<feature type="compositionally biased region" description="Basic residues" evidence="1">
    <location>
        <begin position="306"/>
        <end position="315"/>
    </location>
</feature>
<evidence type="ECO:0000313" key="2">
    <source>
        <dbReference type="EMBL" id="KAH7331622.1"/>
    </source>
</evidence>
<feature type="region of interest" description="Disordered" evidence="1">
    <location>
        <begin position="259"/>
        <end position="353"/>
    </location>
</feature>
<reference evidence="2" key="1">
    <citation type="submission" date="2021-08" db="EMBL/GenBank/DDBJ databases">
        <title>WGS assembly of Ceratopteris richardii.</title>
        <authorList>
            <person name="Marchant D.B."/>
            <person name="Chen G."/>
            <person name="Jenkins J."/>
            <person name="Shu S."/>
            <person name="Leebens-Mack J."/>
            <person name="Grimwood J."/>
            <person name="Schmutz J."/>
            <person name="Soltis P."/>
            <person name="Soltis D."/>
            <person name="Chen Z.-H."/>
        </authorList>
    </citation>
    <scope>NUCLEOTIDE SEQUENCE</scope>
    <source>
        <strain evidence="2">Whitten #5841</strain>
        <tissue evidence="2">Leaf</tissue>
    </source>
</reference>
<keyword evidence="3" id="KW-1185">Reference proteome</keyword>
<feature type="region of interest" description="Disordered" evidence="1">
    <location>
        <begin position="57"/>
        <end position="153"/>
    </location>
</feature>
<feature type="compositionally biased region" description="Basic and acidic residues" evidence="1">
    <location>
        <begin position="190"/>
        <end position="205"/>
    </location>
</feature>
<accession>A0A8T2SGK2</accession>
<dbReference type="EMBL" id="CM035425">
    <property type="protein sequence ID" value="KAH7331622.1"/>
    <property type="molecule type" value="Genomic_DNA"/>
</dbReference>
<sequence length="353" mass="40483">MLPVRVKVLSSASCTFPEASAFLQRFLSGDACSDSLVRDYVANVAKALQDSIVWRSESKGAPPNVNGKLNGSRSDRDQRVIRSALVDEDSTPRRHKKKRKHSSIVDGAELPSPSFREIDDDTFLQHQKKKKRKEEPVEYIPTEPFTPDSQKKRKKLKCEGEAGMNNVAAYNDSETRGKLLKGREEHVDELKTEYTHIKHSTPDSQKRKKKHKTENEWRTDNVSPDIKNKKRKLKSPIESDNLNDGQNFAIDCTAAERLISDSEKQRKEPKSERDAVPVHEERGKKEKRHREREEHTDVSGLTSNVKGHHEKKSRLKKQETDLNVVEIARPQTTNMAQHELRKHEEGKVKQGHR</sequence>
<evidence type="ECO:0000256" key="1">
    <source>
        <dbReference type="SAM" id="MobiDB-lite"/>
    </source>
</evidence>
<comment type="caution">
    <text evidence="2">The sequence shown here is derived from an EMBL/GenBank/DDBJ whole genome shotgun (WGS) entry which is preliminary data.</text>
</comment>
<organism evidence="2 3">
    <name type="scientific">Ceratopteris richardii</name>
    <name type="common">Triangle waterfern</name>
    <dbReference type="NCBI Taxonomy" id="49495"/>
    <lineage>
        <taxon>Eukaryota</taxon>
        <taxon>Viridiplantae</taxon>
        <taxon>Streptophyta</taxon>
        <taxon>Embryophyta</taxon>
        <taxon>Tracheophyta</taxon>
        <taxon>Polypodiopsida</taxon>
        <taxon>Polypodiidae</taxon>
        <taxon>Polypodiales</taxon>
        <taxon>Pteridineae</taxon>
        <taxon>Pteridaceae</taxon>
        <taxon>Parkerioideae</taxon>
        <taxon>Ceratopteris</taxon>
    </lineage>
</organism>